<reference evidence="1 2" key="1">
    <citation type="submission" date="2023-11" db="EMBL/GenBank/DDBJ databases">
        <title>Draft genome sequence and annotation of the polyextremotolerant black yeast-like fungus Aureobasidium pullulans NRRL 62042.</title>
        <authorList>
            <person name="Dielentheis-Frenken M.R.E."/>
            <person name="Wibberg D."/>
            <person name="Blank L.M."/>
            <person name="Tiso T."/>
        </authorList>
    </citation>
    <scope>NUCLEOTIDE SEQUENCE [LARGE SCALE GENOMIC DNA]</scope>
    <source>
        <strain evidence="1 2">NRRL 62042</strain>
    </source>
</reference>
<organism evidence="1 2">
    <name type="scientific">Aureobasidium pullulans</name>
    <name type="common">Black yeast</name>
    <name type="synonym">Pullularia pullulans</name>
    <dbReference type="NCBI Taxonomy" id="5580"/>
    <lineage>
        <taxon>Eukaryota</taxon>
        <taxon>Fungi</taxon>
        <taxon>Dikarya</taxon>
        <taxon>Ascomycota</taxon>
        <taxon>Pezizomycotina</taxon>
        <taxon>Dothideomycetes</taxon>
        <taxon>Dothideomycetidae</taxon>
        <taxon>Dothideales</taxon>
        <taxon>Saccotheciaceae</taxon>
        <taxon>Aureobasidium</taxon>
    </lineage>
</organism>
<comment type="caution">
    <text evidence="1">The sequence shown here is derived from an EMBL/GenBank/DDBJ whole genome shotgun (WGS) entry which is preliminary data.</text>
</comment>
<dbReference type="Proteomes" id="UP001341245">
    <property type="component" value="Unassembled WGS sequence"/>
</dbReference>
<keyword evidence="2" id="KW-1185">Reference proteome</keyword>
<accession>A0ABR0TUM4</accession>
<dbReference type="EMBL" id="JASGXD010000001">
    <property type="protein sequence ID" value="KAK6008203.1"/>
    <property type="molecule type" value="Genomic_DNA"/>
</dbReference>
<evidence type="ECO:0000313" key="1">
    <source>
        <dbReference type="EMBL" id="KAK6008203.1"/>
    </source>
</evidence>
<evidence type="ECO:0000313" key="2">
    <source>
        <dbReference type="Proteomes" id="UP001341245"/>
    </source>
</evidence>
<protein>
    <submittedName>
        <fullName evidence="1">Uncharacterized protein</fullName>
    </submittedName>
</protein>
<name>A0ABR0TUM4_AURPU</name>
<gene>
    <name evidence="1" type="ORF">QM012_000106</name>
</gene>
<sequence length="233" mass="26860">MTSELTPDTKRDGFMDSPISIQEAVETLASIKDNLVELELDPGPSEHWVDPGLGDRIFPRSMEPHQSQAFETFLKLQRLKAPLEIFSQSTGKMSRREDHTFYTNFPSSLEKLTLVVTSREPFNKVLEQTYTLSDNQVVSKDRIVDIGDLSCQTNSYEKAHELFEELSQLADHRYSVPALREIHLLRDPCQWLDCEHIKRYKRLLEQVGIAVHVHDRAFEGPARNDYEESISEL</sequence>
<proteinExistence type="predicted"/>